<sequence>MEWLEIGIKPSSYISSLCYSVFRLEPFTGCVFDCLYCYARWYRGLRAPGQEAPGAPQAGAPPLHPLRPPPAPGGAHPAVKEPLRAGPPPPGPSHS</sequence>
<evidence type="ECO:0000256" key="1">
    <source>
        <dbReference type="SAM" id="MobiDB-lite"/>
    </source>
</evidence>
<evidence type="ECO:0000313" key="3">
    <source>
        <dbReference type="Proteomes" id="UP000053352"/>
    </source>
</evidence>
<dbReference type="Proteomes" id="UP000053352">
    <property type="component" value="Unassembled WGS sequence"/>
</dbReference>
<proteinExistence type="predicted"/>
<comment type="caution">
    <text evidence="2">The sequence shown here is derived from an EMBL/GenBank/DDBJ whole genome shotgun (WGS) entry which is preliminary data.</text>
</comment>
<dbReference type="AlphaFoldDB" id="A0A0V8RVQ0"/>
<feature type="compositionally biased region" description="Pro residues" evidence="1">
    <location>
        <begin position="62"/>
        <end position="72"/>
    </location>
</feature>
<feature type="compositionally biased region" description="Low complexity" evidence="1">
    <location>
        <begin position="49"/>
        <end position="61"/>
    </location>
</feature>
<reference evidence="2 3" key="1">
    <citation type="submission" date="2015-11" db="EMBL/GenBank/DDBJ databases">
        <title>Genome sequence of Pyrodictium occultum PL-19, a marine hyperthermophilic archaeon isolated from Volcano, Italy.</title>
        <authorList>
            <person name="Utturkar S."/>
            <person name="Huber H."/>
            <person name="Leptihn S."/>
            <person name="Brown S."/>
            <person name="Stetter K.O."/>
            <person name="Podar M."/>
        </authorList>
    </citation>
    <scope>NUCLEOTIDE SEQUENCE [LARGE SCALE GENOMIC DNA]</scope>
    <source>
        <strain evidence="2 3">PL-19</strain>
    </source>
</reference>
<name>A0A0V8RVQ0_PYROC</name>
<accession>A0A0V8RVQ0</accession>
<feature type="compositionally biased region" description="Pro residues" evidence="1">
    <location>
        <begin position="85"/>
        <end position="95"/>
    </location>
</feature>
<feature type="region of interest" description="Disordered" evidence="1">
    <location>
        <begin position="49"/>
        <end position="95"/>
    </location>
</feature>
<dbReference type="STRING" id="2309.CF15_05000"/>
<gene>
    <name evidence="2" type="ORF">CF15_05000</name>
</gene>
<dbReference type="OrthoDB" id="15538at2157"/>
<dbReference type="EMBL" id="LNTB01000001">
    <property type="protein sequence ID" value="KSW12127.1"/>
    <property type="molecule type" value="Genomic_DNA"/>
</dbReference>
<dbReference type="RefSeq" id="WP_058370807.1">
    <property type="nucleotide sequence ID" value="NZ_LNTB01000001.1"/>
</dbReference>
<keyword evidence="3" id="KW-1185">Reference proteome</keyword>
<protein>
    <submittedName>
        <fullName evidence="2">Uncharacterized protein</fullName>
    </submittedName>
</protein>
<evidence type="ECO:0000313" key="2">
    <source>
        <dbReference type="EMBL" id="KSW12127.1"/>
    </source>
</evidence>
<organism evidence="2 3">
    <name type="scientific">Pyrodictium occultum</name>
    <dbReference type="NCBI Taxonomy" id="2309"/>
    <lineage>
        <taxon>Archaea</taxon>
        <taxon>Thermoproteota</taxon>
        <taxon>Thermoprotei</taxon>
        <taxon>Desulfurococcales</taxon>
        <taxon>Pyrodictiaceae</taxon>
        <taxon>Pyrodictium</taxon>
    </lineage>
</organism>